<evidence type="ECO:0000259" key="9">
    <source>
        <dbReference type="Pfam" id="PF13231"/>
    </source>
</evidence>
<keyword evidence="6 8" id="KW-1133">Transmembrane helix</keyword>
<accession>A0ABQ5Z3R6</accession>
<comment type="subcellular location">
    <subcellularLocation>
        <location evidence="1">Cell membrane</location>
        <topology evidence="1">Multi-pass membrane protein</topology>
    </subcellularLocation>
</comment>
<keyword evidence="5 8" id="KW-0812">Transmembrane</keyword>
<proteinExistence type="predicted"/>
<dbReference type="Proteomes" id="UP001156703">
    <property type="component" value="Unassembled WGS sequence"/>
</dbReference>
<comment type="caution">
    <text evidence="10">The sequence shown here is derived from an EMBL/GenBank/DDBJ whole genome shotgun (WGS) entry which is preliminary data.</text>
</comment>
<feature type="transmembrane region" description="Helical" evidence="8">
    <location>
        <begin position="338"/>
        <end position="356"/>
    </location>
</feature>
<dbReference type="PANTHER" id="PTHR33908">
    <property type="entry name" value="MANNOSYLTRANSFERASE YKCB-RELATED"/>
    <property type="match status" value="1"/>
</dbReference>
<keyword evidence="2" id="KW-1003">Cell membrane</keyword>
<evidence type="ECO:0000256" key="4">
    <source>
        <dbReference type="ARBA" id="ARBA00022679"/>
    </source>
</evidence>
<dbReference type="PANTHER" id="PTHR33908:SF11">
    <property type="entry name" value="MEMBRANE PROTEIN"/>
    <property type="match status" value="1"/>
</dbReference>
<dbReference type="InterPro" id="IPR050297">
    <property type="entry name" value="LipidA_mod_glycosyltrf_83"/>
</dbReference>
<dbReference type="RefSeq" id="WP_029942014.1">
    <property type="nucleotide sequence ID" value="NZ_BSOO01000003.1"/>
</dbReference>
<organism evidence="10 11">
    <name type="scientific">Sphingomonas astaxanthinifaciens DSM 22298</name>
    <dbReference type="NCBI Taxonomy" id="1123267"/>
    <lineage>
        <taxon>Bacteria</taxon>
        <taxon>Pseudomonadati</taxon>
        <taxon>Pseudomonadota</taxon>
        <taxon>Alphaproteobacteria</taxon>
        <taxon>Sphingomonadales</taxon>
        <taxon>Sphingomonadaceae</taxon>
        <taxon>Sphingomonas</taxon>
    </lineage>
</organism>
<reference evidence="11" key="1">
    <citation type="journal article" date="2019" name="Int. J. Syst. Evol. Microbiol.">
        <title>The Global Catalogue of Microorganisms (GCM) 10K type strain sequencing project: providing services to taxonomists for standard genome sequencing and annotation.</title>
        <authorList>
            <consortium name="The Broad Institute Genomics Platform"/>
            <consortium name="The Broad Institute Genome Sequencing Center for Infectious Disease"/>
            <person name="Wu L."/>
            <person name="Ma J."/>
        </authorList>
    </citation>
    <scope>NUCLEOTIDE SEQUENCE [LARGE SCALE GENOMIC DNA]</scope>
    <source>
        <strain evidence="11">NBRC 102146</strain>
    </source>
</reference>
<evidence type="ECO:0000256" key="6">
    <source>
        <dbReference type="ARBA" id="ARBA00022989"/>
    </source>
</evidence>
<feature type="transmembrane region" description="Helical" evidence="8">
    <location>
        <begin position="83"/>
        <end position="102"/>
    </location>
</feature>
<dbReference type="InterPro" id="IPR038731">
    <property type="entry name" value="RgtA/B/C-like"/>
</dbReference>
<keyword evidence="3" id="KW-0328">Glycosyltransferase</keyword>
<evidence type="ECO:0000256" key="5">
    <source>
        <dbReference type="ARBA" id="ARBA00022692"/>
    </source>
</evidence>
<keyword evidence="4" id="KW-0808">Transferase</keyword>
<dbReference type="EMBL" id="BSOO01000003">
    <property type="protein sequence ID" value="GLR46635.1"/>
    <property type="molecule type" value="Genomic_DNA"/>
</dbReference>
<evidence type="ECO:0000256" key="8">
    <source>
        <dbReference type="SAM" id="Phobius"/>
    </source>
</evidence>
<evidence type="ECO:0000256" key="7">
    <source>
        <dbReference type="ARBA" id="ARBA00023136"/>
    </source>
</evidence>
<feature type="transmembrane region" description="Helical" evidence="8">
    <location>
        <begin position="197"/>
        <end position="220"/>
    </location>
</feature>
<feature type="domain" description="Glycosyltransferase RgtA/B/C/D-like" evidence="9">
    <location>
        <begin position="72"/>
        <end position="208"/>
    </location>
</feature>
<gene>
    <name evidence="10" type="ORF">GCM10007925_03460</name>
</gene>
<evidence type="ECO:0000313" key="11">
    <source>
        <dbReference type="Proteomes" id="UP001156703"/>
    </source>
</evidence>
<evidence type="ECO:0000256" key="1">
    <source>
        <dbReference type="ARBA" id="ARBA00004651"/>
    </source>
</evidence>
<keyword evidence="7 8" id="KW-0472">Membrane</keyword>
<feature type="transmembrane region" description="Helical" evidence="8">
    <location>
        <begin position="312"/>
        <end position="332"/>
    </location>
</feature>
<evidence type="ECO:0000313" key="10">
    <source>
        <dbReference type="EMBL" id="GLR46635.1"/>
    </source>
</evidence>
<name>A0ABQ5Z3R6_9SPHN</name>
<protein>
    <recommendedName>
        <fullName evidence="9">Glycosyltransferase RgtA/B/C/D-like domain-containing protein</fullName>
    </recommendedName>
</protein>
<sequence length="505" mass="54590">MPASRQADWRWPALTLLLFAGLIALNPIGYRGGGADDWQYLQAARCWAEHGPCLPRDHWWGRWPLVAPMGALIAMFGENRITVGLVPLLAALGNLLLVARLGNRLFGAPAGWLAAMLFASTPVVLAQALDPTIDNIELFFILAGAALLSEAECRAALWRFGGAGLAFGLAFQARETSIAALPAVGLFLLLRARPFWPAALAFAAGFLAPLAVELLVYGLLTGDPLFRRHLSLAHTSLPSSEIAGTSPRDALPFFRWQLIAGWRHETGIHLHPLIDGPLEVLLNPKGGWTWLAAALAFAAFRTRLPQAQRSRAAAMLAIAAAHALLLIFVFSIDPKPRMMLVPQVAAALVLGGTIALLPRLFQALLLLARIVALATAYLFESRVTAGEVAARAWLAEHPGQVETAEATRRRLALVAQVEALPLADGSRPYLLVRTNRPCASARLRDLMPGALTPVREQPLGTISPVSGKYRALCLYQYSSPQAARALAAVYESRSPFSDEERKSPR</sequence>
<feature type="transmembrane region" description="Helical" evidence="8">
    <location>
        <begin position="108"/>
        <end position="126"/>
    </location>
</feature>
<keyword evidence="11" id="KW-1185">Reference proteome</keyword>
<evidence type="ECO:0000256" key="3">
    <source>
        <dbReference type="ARBA" id="ARBA00022676"/>
    </source>
</evidence>
<evidence type="ECO:0000256" key="2">
    <source>
        <dbReference type="ARBA" id="ARBA00022475"/>
    </source>
</evidence>
<dbReference type="Pfam" id="PF13231">
    <property type="entry name" value="PMT_2"/>
    <property type="match status" value="1"/>
</dbReference>